<evidence type="ECO:0000256" key="2">
    <source>
        <dbReference type="SAM" id="SignalP"/>
    </source>
</evidence>
<protein>
    <submittedName>
        <fullName evidence="3">Signal peptide-containing protein</fullName>
    </submittedName>
</protein>
<reference evidence="3" key="1">
    <citation type="submission" date="2022-10" db="EMBL/GenBank/DDBJ databases">
        <title>Adaptive evolution leads to modifications in subtelomeric GC content in a zoonotic Cryptosporidium species.</title>
        <authorList>
            <person name="Li J."/>
            <person name="Feng Y."/>
            <person name="Xiao L."/>
        </authorList>
    </citation>
    <scope>NUCLEOTIDE SEQUENCE</scope>
    <source>
        <strain evidence="3">33844</strain>
    </source>
</reference>
<evidence type="ECO:0000313" key="3">
    <source>
        <dbReference type="EMBL" id="KAJ1607581.1"/>
    </source>
</evidence>
<feature type="region of interest" description="Disordered" evidence="1">
    <location>
        <begin position="907"/>
        <end position="939"/>
    </location>
</feature>
<dbReference type="AlphaFoldDB" id="A0A9D5DJM1"/>
<sequence>MLSKRKLAVILPMLFELAMSYEYYNDAEMVPLGHRATNHWGKDGPAEDEKVVKIGSLGGGYYGRTVPGLRDDEKGNAKDRAFGSKKKSYTSGFEPERTLTKESLVSLPPEARLRMMREPFREHIYKLTGQLPTLKELEKLEPKFKEFVKKELSLTSSEVKSLFGTPTTKKTEGKLPMYLLFDDMDKFDFDPEKALKFMPRVSKKATKEELDNAYIRAWEMLGKSNRRLGKVYKAYRRKYLERNPLGPVMTEREFLLYSIKLREKEAIKLGFVPSRSDLNPIERNIEISYFLRDALKDEYRQYKSQSSNDRFASAKNFVYDALFNDDLILDGIDATKGSSSSQDLPSPYDPIEGRAWTGPVPGSSILNITEAHDRLETGEALQNKDGGLVVPEGQELSADQDSDERAELNTEYGEPDTISVPFHKLTRLRKSVSVKTPSQLLFERSEYSTSAQKRVIDRIEDFTLVNVNDMSVDQLVKFHFLIYENFYTEAERKEEDKYFKQRMGEQGGDVGTNSEVYREFLFNKLGNKLFFIPKEINLDRNALSKSSLPVSATGFEIVENQDGTAKINHIATGLSFNMDYSGEDSFYLNGYLGLIGSGHLLKPNVNTFVSSGWRVTDSQVPSPHRIILNIDRMVDRFTNLDSSISLLRDNLKDSNTTQGEELAGRISAFLARSPQLLKNYEESRNAYIRSQEKLLDELNKSKSIFRSGAVLESLDRVSDSLLGKETSGIDVSKFSGGLNKDKLDAFLKQRDELREITQDEYSSHMSQLNEANSECLRNYYRFVNSCNDLVTETGRISNVIAGADEDLVQEFIPSMDKKQDMGSKIHEETMKLHLVNENLQNNADMLLSLTFDGMGINRFVNTPEASKMLEEEAMKVFNGEKKVSEYKKLIDNNRLVAKYYIEKPLESAEADEEADEETGEEPAGQKKSSKAQDKQSQASKYSTDFKGKVRIVFDESLTIIEDHVRDLYIAVTDKSERMSELLRLEAFLIRELSRHRRALSAVIGRVALPEDEIIDESETDELKMRILLKIHEEKTKLMYVREVIDKLYFYPHFSGIKPSLSFRLRKFEEEGIKAPQGFTYLPRFRYDEEKPIGIYGFKRVDFFDLREDLFSRLILGFEYGVESYTFELEMMDLLDSLKFPELQRLVRSDKYIESSIFSKNVSLLKLLKKLIKKEEDRASRTSLKRVYFKIKKWFDEAIELEKQYFGSSALESMINAPSNSSGEDNKESSEEEIVLSSGIKSSPQLSNKKSRRIRGGE</sequence>
<comment type="caution">
    <text evidence="3">The sequence shown here is derived from an EMBL/GenBank/DDBJ whole genome shotgun (WGS) entry which is preliminary data.</text>
</comment>
<organism evidence="3">
    <name type="scientific">Cryptosporidium canis</name>
    <dbReference type="NCBI Taxonomy" id="195482"/>
    <lineage>
        <taxon>Eukaryota</taxon>
        <taxon>Sar</taxon>
        <taxon>Alveolata</taxon>
        <taxon>Apicomplexa</taxon>
        <taxon>Conoidasida</taxon>
        <taxon>Coccidia</taxon>
        <taxon>Eucoccidiorida</taxon>
        <taxon>Eimeriorina</taxon>
        <taxon>Cryptosporidiidae</taxon>
        <taxon>Cryptosporidium</taxon>
    </lineage>
</organism>
<feature type="compositionally biased region" description="Polar residues" evidence="1">
    <location>
        <begin position="1238"/>
        <end position="1247"/>
    </location>
</feature>
<dbReference type="EMBL" id="JAPCXC010000057">
    <property type="protein sequence ID" value="KAJ1607581.1"/>
    <property type="molecule type" value="Genomic_DNA"/>
</dbReference>
<accession>A0A9D5DJM1</accession>
<dbReference type="Proteomes" id="UP001067231">
    <property type="component" value="Unassembled WGS sequence"/>
</dbReference>
<keyword evidence="2" id="KW-0732">Signal</keyword>
<feature type="region of interest" description="Disordered" evidence="1">
    <location>
        <begin position="1216"/>
        <end position="1257"/>
    </location>
</feature>
<evidence type="ECO:0000256" key="1">
    <source>
        <dbReference type="SAM" id="MobiDB-lite"/>
    </source>
</evidence>
<feature type="compositionally biased region" description="Basic residues" evidence="1">
    <location>
        <begin position="1248"/>
        <end position="1257"/>
    </location>
</feature>
<name>A0A9D5DJM1_9CRYT</name>
<dbReference type="OrthoDB" id="342055at2759"/>
<feature type="chain" id="PRO_5038461746" evidence="2">
    <location>
        <begin position="21"/>
        <end position="1257"/>
    </location>
</feature>
<feature type="signal peptide" evidence="2">
    <location>
        <begin position="1"/>
        <end position="20"/>
    </location>
</feature>
<feature type="compositionally biased region" description="Acidic residues" evidence="1">
    <location>
        <begin position="908"/>
        <end position="920"/>
    </location>
</feature>
<gene>
    <name evidence="3" type="ORF">OJ253_2280</name>
</gene>
<proteinExistence type="predicted"/>